<dbReference type="Gene3D" id="1.10.260.40">
    <property type="entry name" value="lambda repressor-like DNA-binding domains"/>
    <property type="match status" value="1"/>
</dbReference>
<dbReference type="PANTHER" id="PTHR34475">
    <property type="match status" value="1"/>
</dbReference>
<proteinExistence type="predicted"/>
<dbReference type="PANTHER" id="PTHR34475:SF1">
    <property type="entry name" value="CYTOSKELETON PROTEIN RODZ"/>
    <property type="match status" value="1"/>
</dbReference>
<feature type="region of interest" description="Disordered" evidence="1">
    <location>
        <begin position="79"/>
        <end position="113"/>
    </location>
</feature>
<sequence>MAPFYEELKSLREKQGIDLEEIHNRTKINLESLQAIESGQFDILPNPYVRLFIKAYAIEIGGDTNETLNQLEHHLNLMGRESSLESKRKRTRRSSGPSPESDQKHLPPKPSRSLRSTLTKILPIVIIWFFALIIFHKIYQVPENTDFSEQSIVNGTNYISEEKLLSDYKLEKSDEKAISSISTEITSPFSLKIIPSQSVECLVKEDTLPSQKFVKKSGEVSTFLIERRLDILLNHTLGIKVTLNGEPLDDIASQPYPLRITLLSDPPILGTKYYIPID</sequence>
<accession>A0A381QTP4</accession>
<dbReference type="Pfam" id="PF13413">
    <property type="entry name" value="HTH_25"/>
    <property type="match status" value="1"/>
</dbReference>
<evidence type="ECO:0000256" key="1">
    <source>
        <dbReference type="SAM" id="MobiDB-lite"/>
    </source>
</evidence>
<dbReference type="EMBL" id="UINC01001520">
    <property type="protein sequence ID" value="SUZ82741.1"/>
    <property type="molecule type" value="Genomic_DNA"/>
</dbReference>
<organism evidence="2">
    <name type="scientific">marine metagenome</name>
    <dbReference type="NCBI Taxonomy" id="408172"/>
    <lineage>
        <taxon>unclassified sequences</taxon>
        <taxon>metagenomes</taxon>
        <taxon>ecological metagenomes</taxon>
    </lineage>
</organism>
<name>A0A381QTP4_9ZZZZ</name>
<protein>
    <recommendedName>
        <fullName evidence="3">HTH cro/C1-type domain-containing protein</fullName>
    </recommendedName>
</protein>
<dbReference type="InterPro" id="IPR050400">
    <property type="entry name" value="Bact_Cytoskel_RodZ"/>
</dbReference>
<dbReference type="GO" id="GO:0003677">
    <property type="term" value="F:DNA binding"/>
    <property type="evidence" value="ECO:0007669"/>
    <property type="project" value="InterPro"/>
</dbReference>
<dbReference type="InterPro" id="IPR010982">
    <property type="entry name" value="Lambda_DNA-bd_dom_sf"/>
</dbReference>
<evidence type="ECO:0008006" key="3">
    <source>
        <dbReference type="Google" id="ProtNLM"/>
    </source>
</evidence>
<evidence type="ECO:0000313" key="2">
    <source>
        <dbReference type="EMBL" id="SUZ82741.1"/>
    </source>
</evidence>
<reference evidence="2" key="1">
    <citation type="submission" date="2018-05" db="EMBL/GenBank/DDBJ databases">
        <authorList>
            <person name="Lanie J.A."/>
            <person name="Ng W.-L."/>
            <person name="Kazmierczak K.M."/>
            <person name="Andrzejewski T.M."/>
            <person name="Davidsen T.M."/>
            <person name="Wayne K.J."/>
            <person name="Tettelin H."/>
            <person name="Glass J.I."/>
            <person name="Rusch D."/>
            <person name="Podicherti R."/>
            <person name="Tsui H.-C.T."/>
            <person name="Winkler M.E."/>
        </authorList>
    </citation>
    <scope>NUCLEOTIDE SEQUENCE</scope>
</reference>
<dbReference type="AlphaFoldDB" id="A0A381QTP4"/>
<gene>
    <name evidence="2" type="ORF">METZ01_LOCUS35595</name>
</gene>